<dbReference type="GeneID" id="93162356"/>
<dbReference type="AlphaFoldDB" id="A0A0J9BZF5"/>
<evidence type="ECO:0000313" key="1">
    <source>
        <dbReference type="EMBL" id="KMW18203.1"/>
    </source>
</evidence>
<protein>
    <submittedName>
        <fullName evidence="1">Uncharacterized protein</fullName>
    </submittedName>
</protein>
<reference evidence="1 2" key="1">
    <citation type="submission" date="2011-04" db="EMBL/GenBank/DDBJ databases">
        <title>The Genome Sequence of Clostridium citroniae WAL-19142.</title>
        <authorList>
            <consortium name="The Broad Institute Genome Sequencing Platform"/>
            <person name="Earl A."/>
            <person name="Ward D."/>
            <person name="Feldgarden M."/>
            <person name="Gevers D."/>
            <person name="Warren Y.A."/>
            <person name="Tyrrell K.L."/>
            <person name="Citron D.M."/>
            <person name="Goldstein E.J."/>
            <person name="Daigneault M."/>
            <person name="Allen-Vercoe E."/>
            <person name="Young S.K."/>
            <person name="Zeng Q."/>
            <person name="Gargeya S."/>
            <person name="Fitzgerald M."/>
            <person name="Haas B."/>
            <person name="Abouelleil A."/>
            <person name="Alvarado L."/>
            <person name="Arachchi H.M."/>
            <person name="Berlin A."/>
            <person name="Brown A."/>
            <person name="Chapman S.B."/>
            <person name="Chen Z."/>
            <person name="Dunbar C."/>
            <person name="Freedman E."/>
            <person name="Gearin G."/>
            <person name="Gellesch M."/>
            <person name="Goldberg J."/>
            <person name="Griggs A."/>
            <person name="Gujja S."/>
            <person name="Heilman E.R."/>
            <person name="Heiman D."/>
            <person name="Howarth C."/>
            <person name="Larson L."/>
            <person name="Lui A."/>
            <person name="MacDonald P.J."/>
            <person name="Mehta T."/>
            <person name="Montmayeur A."/>
            <person name="Murphy C."/>
            <person name="Neiman D."/>
            <person name="Pearson M."/>
            <person name="Priest M."/>
            <person name="Roberts A."/>
            <person name="Saif S."/>
            <person name="Shea T."/>
            <person name="Shenoy N."/>
            <person name="Sisk P."/>
            <person name="Stolte C."/>
            <person name="Sykes S."/>
            <person name="White J."/>
            <person name="Yandava C."/>
            <person name="Wortman J."/>
            <person name="Nusbaum C."/>
            <person name="Birren B."/>
        </authorList>
    </citation>
    <scope>NUCLEOTIDE SEQUENCE [LARGE SCALE GENOMIC DNA]</scope>
    <source>
        <strain evidence="1 2">WAL-19142</strain>
    </source>
</reference>
<accession>A0A0J9BZF5</accession>
<dbReference type="EMBL" id="ADLK01000024">
    <property type="protein sequence ID" value="KMW18203.1"/>
    <property type="molecule type" value="Genomic_DNA"/>
</dbReference>
<dbReference type="Proteomes" id="UP000037392">
    <property type="component" value="Unassembled WGS sequence"/>
</dbReference>
<sequence>MAKDPLLLLDNSTLAYILGNGDYRFTNIEFEEAKAIMEMKGTPDIVRVFANPELEHIMFEYLDIEKQDFAYTPVKEMHVGQDAIAFKLYITPSGTQPIVLGEDGQQAKKIKNLYIYCQHVVRLK</sequence>
<gene>
    <name evidence="1" type="ORF">HMPREF9470_03113</name>
</gene>
<dbReference type="OrthoDB" id="1853896at2"/>
<organism evidence="1 2">
    <name type="scientific">[Clostridium] citroniae WAL-19142</name>
    <dbReference type="NCBI Taxonomy" id="742734"/>
    <lineage>
        <taxon>Bacteria</taxon>
        <taxon>Bacillati</taxon>
        <taxon>Bacillota</taxon>
        <taxon>Clostridia</taxon>
        <taxon>Lachnospirales</taxon>
        <taxon>Lachnospiraceae</taxon>
        <taxon>Enterocloster</taxon>
    </lineage>
</organism>
<proteinExistence type="predicted"/>
<evidence type="ECO:0000313" key="2">
    <source>
        <dbReference type="Proteomes" id="UP000037392"/>
    </source>
</evidence>
<comment type="caution">
    <text evidence="1">The sequence shown here is derived from an EMBL/GenBank/DDBJ whole genome shotgun (WGS) entry which is preliminary data.</text>
</comment>
<name>A0A0J9BZF5_9FIRM</name>
<dbReference type="PATRIC" id="fig|742734.4.peg.3334"/>
<dbReference type="RefSeq" id="WP_007858675.1">
    <property type="nucleotide sequence ID" value="NZ_KQ235879.1"/>
</dbReference>